<dbReference type="PANTHER" id="PTHR42924:SF3">
    <property type="entry name" value="POLYMERASE_HISTIDINOL PHOSPHATASE N-TERMINAL DOMAIN-CONTAINING PROTEIN"/>
    <property type="match status" value="1"/>
</dbReference>
<dbReference type="Gene3D" id="3.20.20.140">
    <property type="entry name" value="Metal-dependent hydrolases"/>
    <property type="match status" value="1"/>
</dbReference>
<organism evidence="2 3">
    <name type="scientific">Paenibacillus glycanilyticus</name>
    <dbReference type="NCBI Taxonomy" id="126569"/>
    <lineage>
        <taxon>Bacteria</taxon>
        <taxon>Bacillati</taxon>
        <taxon>Bacillota</taxon>
        <taxon>Bacilli</taxon>
        <taxon>Bacillales</taxon>
        <taxon>Paenibacillaceae</taxon>
        <taxon>Paenibacillus</taxon>
    </lineage>
</organism>
<dbReference type="PANTHER" id="PTHR42924">
    <property type="entry name" value="EXONUCLEASE"/>
    <property type="match status" value="1"/>
</dbReference>
<keyword evidence="3" id="KW-1185">Reference proteome</keyword>
<gene>
    <name evidence="2" type="ORF">MU1_27300</name>
</gene>
<protein>
    <submittedName>
        <fullName evidence="2">Phosphatase</fullName>
    </submittedName>
</protein>
<dbReference type="Gene3D" id="1.10.150.650">
    <property type="match status" value="1"/>
</dbReference>
<accession>A0ABQ6GD01</accession>
<dbReference type="InterPro" id="IPR052018">
    <property type="entry name" value="PHP_domain"/>
</dbReference>
<reference evidence="2 3" key="1">
    <citation type="submission" date="2023-03" db="EMBL/GenBank/DDBJ databases">
        <title>Draft genome sequence of the bacteria which degrade cell wall of Tricholomamatutake.</title>
        <authorList>
            <person name="Konishi Y."/>
            <person name="Fukuta Y."/>
            <person name="Shirasaka N."/>
        </authorList>
    </citation>
    <scope>NUCLEOTIDE SEQUENCE [LARGE SCALE GENOMIC DNA]</scope>
    <source>
        <strain evidence="3">mu1</strain>
    </source>
</reference>
<dbReference type="EMBL" id="BSSQ01000011">
    <property type="protein sequence ID" value="GLX68385.1"/>
    <property type="molecule type" value="Genomic_DNA"/>
</dbReference>
<evidence type="ECO:0000259" key="1">
    <source>
        <dbReference type="SMART" id="SM00481"/>
    </source>
</evidence>
<comment type="caution">
    <text evidence="2">The sequence shown here is derived from an EMBL/GenBank/DDBJ whole genome shotgun (WGS) entry which is preliminary data.</text>
</comment>
<sequence>MVVGKADLHNHTTASDGTMSPATVVARAKAAGLAAIAITDHDTMAGVEEAMAEGSKLGLIVVPGVELSTVADGRDIHILAYYPDCQDNKWQERLAGLRATRGKRNEMIVERLVQLGIAATMEEVEQIAAEQMRAGGGTSKGKTIGRPHIAELLIRKGVVATMAEAFDRYLAEGGAAYVNPPRLHPFEALEWIREAGGTSVVAHPGLYGRDDLVEQLIQKGVQGIEVYHSDHGPEEEHRNAELARRHGLIMTGGSDFHGERQGKVFHGEIGSRTVDLAVLDQLSNKR</sequence>
<proteinExistence type="predicted"/>
<dbReference type="SMART" id="SM00481">
    <property type="entry name" value="POLIIIAc"/>
    <property type="match status" value="1"/>
</dbReference>
<dbReference type="RefSeq" id="WP_284239121.1">
    <property type="nucleotide sequence ID" value="NZ_BSSQ01000011.1"/>
</dbReference>
<evidence type="ECO:0000313" key="3">
    <source>
        <dbReference type="Proteomes" id="UP001157114"/>
    </source>
</evidence>
<dbReference type="CDD" id="cd07438">
    <property type="entry name" value="PHP_HisPPase_AMP"/>
    <property type="match status" value="1"/>
</dbReference>
<dbReference type="SUPFAM" id="SSF89550">
    <property type="entry name" value="PHP domain-like"/>
    <property type="match status" value="1"/>
</dbReference>
<feature type="domain" description="Polymerase/histidinol phosphatase N-terminal" evidence="1">
    <location>
        <begin position="6"/>
        <end position="71"/>
    </location>
</feature>
<dbReference type="Proteomes" id="UP001157114">
    <property type="component" value="Unassembled WGS sequence"/>
</dbReference>
<evidence type="ECO:0000313" key="2">
    <source>
        <dbReference type="EMBL" id="GLX68385.1"/>
    </source>
</evidence>
<dbReference type="InterPro" id="IPR016195">
    <property type="entry name" value="Pol/histidinol_Pase-like"/>
</dbReference>
<dbReference type="Pfam" id="PF02811">
    <property type="entry name" value="PHP"/>
    <property type="match status" value="1"/>
</dbReference>
<dbReference type="InterPro" id="IPR003141">
    <property type="entry name" value="Pol/His_phosphatase_N"/>
</dbReference>
<name>A0ABQ6GD01_9BACL</name>
<dbReference type="InterPro" id="IPR004013">
    <property type="entry name" value="PHP_dom"/>
</dbReference>